<dbReference type="Pfam" id="PF00664">
    <property type="entry name" value="ABC_membrane"/>
    <property type="match status" value="1"/>
</dbReference>
<dbReference type="EMBL" id="AWQX01000187">
    <property type="protein sequence ID" value="EST28995.1"/>
    <property type="molecule type" value="Genomic_DNA"/>
</dbReference>
<dbReference type="Pfam" id="PF00005">
    <property type="entry name" value="ABC_tran"/>
    <property type="match status" value="1"/>
</dbReference>
<feature type="transmembrane region" description="Helical" evidence="12">
    <location>
        <begin position="370"/>
        <end position="386"/>
    </location>
</feature>
<dbReference type="PROSITE" id="PS50893">
    <property type="entry name" value="ABC_TRANSPORTER_2"/>
    <property type="match status" value="1"/>
</dbReference>
<dbReference type="GO" id="GO:0034040">
    <property type="term" value="F:ATPase-coupled lipid transmembrane transporter activity"/>
    <property type="evidence" value="ECO:0007669"/>
    <property type="project" value="TreeGrafter"/>
</dbReference>
<feature type="region of interest" description="Disordered" evidence="11">
    <location>
        <begin position="1"/>
        <end position="20"/>
    </location>
</feature>
<dbReference type="InterPro" id="IPR003593">
    <property type="entry name" value="AAA+_ATPase"/>
</dbReference>
<gene>
    <name evidence="15" type="ORF">M878_21650</name>
</gene>
<comment type="subcellular location">
    <subcellularLocation>
        <location evidence="1">Cell membrane</location>
        <topology evidence="1">Multi-pass membrane protein</topology>
    </subcellularLocation>
</comment>
<evidence type="ECO:0000313" key="15">
    <source>
        <dbReference type="EMBL" id="EST28995.1"/>
    </source>
</evidence>
<dbReference type="SUPFAM" id="SSF52540">
    <property type="entry name" value="P-loop containing nucleoside triphosphate hydrolases"/>
    <property type="match status" value="1"/>
</dbReference>
<evidence type="ECO:0000256" key="12">
    <source>
        <dbReference type="SAM" id="Phobius"/>
    </source>
</evidence>
<evidence type="ECO:0000256" key="3">
    <source>
        <dbReference type="ARBA" id="ARBA00022692"/>
    </source>
</evidence>
<feature type="transmembrane region" description="Helical" evidence="12">
    <location>
        <begin position="254"/>
        <end position="277"/>
    </location>
</feature>
<feature type="domain" description="ABC transporter" evidence="13">
    <location>
        <begin position="547"/>
        <end position="782"/>
    </location>
</feature>
<evidence type="ECO:0000256" key="1">
    <source>
        <dbReference type="ARBA" id="ARBA00004651"/>
    </source>
</evidence>
<dbReference type="Gene3D" id="3.40.50.300">
    <property type="entry name" value="P-loop containing nucleotide triphosphate hydrolases"/>
    <property type="match status" value="1"/>
</dbReference>
<keyword evidence="5" id="KW-0067">ATP-binding</keyword>
<evidence type="ECO:0000313" key="16">
    <source>
        <dbReference type="Proteomes" id="UP000017984"/>
    </source>
</evidence>
<dbReference type="HOGENOM" id="CLU_000604_84_3_11"/>
<evidence type="ECO:0000259" key="13">
    <source>
        <dbReference type="PROSITE" id="PS50893"/>
    </source>
</evidence>
<comment type="function">
    <text evidence="8">ABC transporter involved in fatty acid import. Transmembrane domains (TMD) form a pore in the membrane and the ATP-binding domain (NBD) is responsible for energy generation.</text>
</comment>
<evidence type="ECO:0000256" key="5">
    <source>
        <dbReference type="ARBA" id="ARBA00022840"/>
    </source>
</evidence>
<evidence type="ECO:0000256" key="2">
    <source>
        <dbReference type="ARBA" id="ARBA00022448"/>
    </source>
</evidence>
<dbReference type="Proteomes" id="UP000017984">
    <property type="component" value="Chromosome"/>
</dbReference>
<dbReference type="FunFam" id="3.40.50.300:FF:000287">
    <property type="entry name" value="Multidrug ABC transporter ATP-binding protein"/>
    <property type="match status" value="1"/>
</dbReference>
<dbReference type="GO" id="GO:0005886">
    <property type="term" value="C:plasma membrane"/>
    <property type="evidence" value="ECO:0007669"/>
    <property type="project" value="UniProtKB-SubCell"/>
</dbReference>
<dbReference type="SUPFAM" id="SSF90123">
    <property type="entry name" value="ABC transporter transmembrane region"/>
    <property type="match status" value="1"/>
</dbReference>
<protein>
    <recommendedName>
        <fullName evidence="10">Fatty acid ABC transporter ATP-binding/permease protein</fullName>
    </recommendedName>
</protein>
<keyword evidence="16" id="KW-1185">Reference proteome</keyword>
<dbReference type="SMART" id="SM00382">
    <property type="entry name" value="AAA"/>
    <property type="match status" value="1"/>
</dbReference>
<proteinExistence type="inferred from homology"/>
<feature type="domain" description="ABC transmembrane type-1" evidence="14">
    <location>
        <begin position="241"/>
        <end position="513"/>
    </location>
</feature>
<keyword evidence="6 12" id="KW-1133">Transmembrane helix</keyword>
<dbReference type="InterPro" id="IPR003439">
    <property type="entry name" value="ABC_transporter-like_ATP-bd"/>
</dbReference>
<evidence type="ECO:0000256" key="6">
    <source>
        <dbReference type="ARBA" id="ARBA00022989"/>
    </source>
</evidence>
<sequence length="803" mass="85490">MSRYVTPPAEPHGHQHPVRGPLRLRSAVPGRQRWEAPVLAGRPRLAGLLTAVLGKSPGVTGVRASAVTGSVLVHHDPALGAADIGAQLRAVLDDLLRQVGTQSQVPQPSAEPVRTREQAGDPAGAHQATRSGVRPRMLVAGGAAASLALGGSGLLLGPWVALGAVGAATTLLIRRAWHETSDPRKLPASPLKPAEAARPVGNAGAPPLLRLARRHRRRIGRAAGLSAAAELAELGVFTSLGALPLLLARGSSPVLTALGVTGTLPQLGVLTAVAALAKLIQAALSYRADLAWRTLGQDVEHELRSEVYPHVQRLPLRDLEGERTTRIAGVLSADIPHVGAFLAHGPGELVQLATCFLVMAPAFLLLAPRLAWAAFLPVPVITWLSLRHHSRSGRAYAAVGDRRVRLNSQVINTLEGSATVKSFCTEAEEAARVERLSDACRNDTRLNDRETARHIQTVGTCASLSLLGTGLLAARDVFRGTLSLSSFNTLLALPSPVLYRLTRIGTTLEQYQHTLAALDRVEHLRNLPTEPDEGGRPLDPGRVEGELVLDGVTFAYPGRPPVLRDTRLRFVSGRTTAIVGATGAGKTTIAKLLMRFQDPVAGRILLDGQDIRELRLQDLRRCIGFVAQDAFLFDGTIAENIAYGTPHAEHAAIVGAAGIAQASGFIEALPQGYDTVVGERGAALSGGQRQRIALARTILKDPPVVILDEATSAVDNDTEAAIQHALRNFTAGRTTVVIAHRLSTIRHADWIHVMNENGTMVEEGAHQDLLTQDGQYASLWRLQTGMPERDPEDAGRVLVTATH</sequence>
<evidence type="ECO:0000256" key="10">
    <source>
        <dbReference type="ARBA" id="ARBA00071747"/>
    </source>
</evidence>
<reference evidence="15 16" key="1">
    <citation type="journal article" date="2014" name="Genome Announc.">
        <title>Draft Genome Sequence of Streptomyces roseochromogenes subsp. oscitans DS 12.976, Producer of the Aminocoumarin Antibiotic Clorobiocin.</title>
        <authorList>
            <person name="Ruckert C."/>
            <person name="Kalinowski J."/>
            <person name="Heide L."/>
            <person name="Apel A.K."/>
        </authorList>
    </citation>
    <scope>NUCLEOTIDE SEQUENCE [LARGE SCALE GENOMIC DNA]</scope>
    <source>
        <strain evidence="15 16">DS 12.976</strain>
    </source>
</reference>
<dbReference type="GO" id="GO:0140359">
    <property type="term" value="F:ABC-type transporter activity"/>
    <property type="evidence" value="ECO:0007669"/>
    <property type="project" value="InterPro"/>
</dbReference>
<comment type="similarity">
    <text evidence="9">Belongs to the ABC transporter superfamily. Lipid exporter (TC 3.A.1.106) family.</text>
</comment>
<dbReference type="PATRIC" id="fig|1352936.5.peg.4533"/>
<dbReference type="GO" id="GO:0016887">
    <property type="term" value="F:ATP hydrolysis activity"/>
    <property type="evidence" value="ECO:0007669"/>
    <property type="project" value="InterPro"/>
</dbReference>
<keyword evidence="2" id="KW-0813">Transport</keyword>
<dbReference type="AlphaFoldDB" id="V6K9Z8"/>
<evidence type="ECO:0000256" key="7">
    <source>
        <dbReference type="ARBA" id="ARBA00023136"/>
    </source>
</evidence>
<dbReference type="InterPro" id="IPR011527">
    <property type="entry name" value="ABC1_TM_dom"/>
</dbReference>
<keyword evidence="3 12" id="KW-0812">Transmembrane</keyword>
<dbReference type="PROSITE" id="PS00211">
    <property type="entry name" value="ABC_TRANSPORTER_1"/>
    <property type="match status" value="1"/>
</dbReference>
<dbReference type="GO" id="GO:0005524">
    <property type="term" value="F:ATP binding"/>
    <property type="evidence" value="ECO:0007669"/>
    <property type="project" value="UniProtKB-KW"/>
</dbReference>
<evidence type="ECO:0000259" key="14">
    <source>
        <dbReference type="PROSITE" id="PS50929"/>
    </source>
</evidence>
<comment type="caution">
    <text evidence="15">The sequence shown here is derived from an EMBL/GenBank/DDBJ whole genome shotgun (WGS) entry which is preliminary data.</text>
</comment>
<accession>V6K9Z8</accession>
<organism evidence="15 16">
    <name type="scientific">Streptomyces roseochromogenus subsp. oscitans DS 12.976</name>
    <dbReference type="NCBI Taxonomy" id="1352936"/>
    <lineage>
        <taxon>Bacteria</taxon>
        <taxon>Bacillati</taxon>
        <taxon>Actinomycetota</taxon>
        <taxon>Actinomycetes</taxon>
        <taxon>Kitasatosporales</taxon>
        <taxon>Streptomycetaceae</taxon>
        <taxon>Streptomyces</taxon>
    </lineage>
</organism>
<evidence type="ECO:0000256" key="9">
    <source>
        <dbReference type="ARBA" id="ARBA00061644"/>
    </source>
</evidence>
<dbReference type="PANTHER" id="PTHR24221:SF601">
    <property type="entry name" value="ABC TRANSPORTER"/>
    <property type="match status" value="1"/>
</dbReference>
<dbReference type="InterPro" id="IPR027417">
    <property type="entry name" value="P-loop_NTPase"/>
</dbReference>
<evidence type="ECO:0000256" key="11">
    <source>
        <dbReference type="SAM" id="MobiDB-lite"/>
    </source>
</evidence>
<dbReference type="InterPro" id="IPR039421">
    <property type="entry name" value="Type_1_exporter"/>
</dbReference>
<feature type="region of interest" description="Disordered" evidence="11">
    <location>
        <begin position="101"/>
        <end position="132"/>
    </location>
</feature>
<dbReference type="STRING" id="1352936.M878_21650"/>
<evidence type="ECO:0000256" key="8">
    <source>
        <dbReference type="ARBA" id="ARBA00055053"/>
    </source>
</evidence>
<dbReference type="PROSITE" id="PS50929">
    <property type="entry name" value="ABC_TM1F"/>
    <property type="match status" value="1"/>
</dbReference>
<dbReference type="InterPro" id="IPR017871">
    <property type="entry name" value="ABC_transporter-like_CS"/>
</dbReference>
<dbReference type="PANTHER" id="PTHR24221">
    <property type="entry name" value="ATP-BINDING CASSETTE SUB-FAMILY B"/>
    <property type="match status" value="1"/>
</dbReference>
<dbReference type="RefSeq" id="WP_023548542.1">
    <property type="nucleotide sequence ID" value="NZ_CM002285.1"/>
</dbReference>
<dbReference type="InterPro" id="IPR036640">
    <property type="entry name" value="ABC1_TM_sf"/>
</dbReference>
<keyword evidence="4" id="KW-0547">Nucleotide-binding</keyword>
<keyword evidence="7 12" id="KW-0472">Membrane</keyword>
<name>V6K9Z8_STRRC</name>
<feature type="transmembrane region" description="Helical" evidence="12">
    <location>
        <begin position="222"/>
        <end position="248"/>
    </location>
</feature>
<dbReference type="Gene3D" id="1.20.1560.10">
    <property type="entry name" value="ABC transporter type 1, transmembrane domain"/>
    <property type="match status" value="1"/>
</dbReference>
<evidence type="ECO:0000256" key="4">
    <source>
        <dbReference type="ARBA" id="ARBA00022741"/>
    </source>
</evidence>